<evidence type="ECO:0000256" key="1">
    <source>
        <dbReference type="ARBA" id="ARBA00009248"/>
    </source>
</evidence>
<dbReference type="EMBL" id="SLYB01000011">
    <property type="protein sequence ID" value="TCP95097.1"/>
    <property type="molecule type" value="Genomic_DNA"/>
</dbReference>
<proteinExistence type="inferred from homology"/>
<name>A0A4R2SX81_9PAST</name>
<dbReference type="RefSeq" id="WP_131976668.1">
    <property type="nucleotide sequence ID" value="NZ_SLYB01000011.1"/>
</dbReference>
<dbReference type="Pfam" id="PF08274">
    <property type="entry name" value="Zn_Ribbon_YjdM"/>
    <property type="match status" value="1"/>
</dbReference>
<dbReference type="PANTHER" id="PTHR30305:SF3">
    <property type="entry name" value="PROTEIN YJDM"/>
    <property type="match status" value="1"/>
</dbReference>
<comment type="similarity">
    <text evidence="1">Belongs to the YjdM family.</text>
</comment>
<feature type="domain" description="Protein YjdM C-terminal" evidence="2">
    <location>
        <begin position="46"/>
        <end position="111"/>
    </location>
</feature>
<feature type="domain" description="Protein YjdM N-terminal" evidence="3">
    <location>
        <begin position="3"/>
        <end position="32"/>
    </location>
</feature>
<dbReference type="Gene3D" id="2.30.30.40">
    <property type="entry name" value="SH3 Domains"/>
    <property type="match status" value="1"/>
</dbReference>
<sequence length="111" mass="12199">MESMPKCPQCSGEYVYHDSINFVCPDCGNEWSGDISNGVEEEKVFKDANGNVLQDGDSVILVKDLKVKGSSIVIKKGTKVKNIRLVDGDHDVDCKINGQSFSLKSEFLKKA</sequence>
<evidence type="ECO:0000259" key="3">
    <source>
        <dbReference type="Pfam" id="PF08274"/>
    </source>
</evidence>
<evidence type="ECO:0000313" key="5">
    <source>
        <dbReference type="Proteomes" id="UP000295763"/>
    </source>
</evidence>
<dbReference type="InterPro" id="IPR013987">
    <property type="entry name" value="YjdM_N"/>
</dbReference>
<dbReference type="InterPro" id="IPR004624">
    <property type="entry name" value="YjdM"/>
</dbReference>
<dbReference type="NCBIfam" id="TIGR00686">
    <property type="entry name" value="phnA"/>
    <property type="match status" value="1"/>
</dbReference>
<dbReference type="Proteomes" id="UP000295763">
    <property type="component" value="Unassembled WGS sequence"/>
</dbReference>
<evidence type="ECO:0000313" key="4">
    <source>
        <dbReference type="EMBL" id="TCP95097.1"/>
    </source>
</evidence>
<dbReference type="SUPFAM" id="SSF57783">
    <property type="entry name" value="Zinc beta-ribbon"/>
    <property type="match status" value="1"/>
</dbReference>
<organism evidence="4 5">
    <name type="scientific">Cricetibacter osteomyelitidis</name>
    <dbReference type="NCBI Taxonomy" id="1521931"/>
    <lineage>
        <taxon>Bacteria</taxon>
        <taxon>Pseudomonadati</taxon>
        <taxon>Pseudomonadota</taxon>
        <taxon>Gammaproteobacteria</taxon>
        <taxon>Pasteurellales</taxon>
        <taxon>Pasteurellaceae</taxon>
        <taxon>Cricetibacter</taxon>
    </lineage>
</organism>
<comment type="caution">
    <text evidence="4">The sequence shown here is derived from an EMBL/GenBank/DDBJ whole genome shotgun (WGS) entry which is preliminary data.</text>
</comment>
<dbReference type="OrthoDB" id="9810131at2"/>
<protein>
    <submittedName>
        <fullName evidence="4">Protein PhnA</fullName>
    </submittedName>
</protein>
<keyword evidence="5" id="KW-1185">Reference proteome</keyword>
<dbReference type="SUPFAM" id="SSF82057">
    <property type="entry name" value="Prokaryotic SH3-related domain"/>
    <property type="match status" value="1"/>
</dbReference>
<evidence type="ECO:0000259" key="2">
    <source>
        <dbReference type="Pfam" id="PF03831"/>
    </source>
</evidence>
<dbReference type="Gene3D" id="2.20.25.10">
    <property type="match status" value="1"/>
</dbReference>
<accession>A0A4R2SX81</accession>
<dbReference type="AlphaFoldDB" id="A0A4R2SX81"/>
<dbReference type="InterPro" id="IPR013988">
    <property type="entry name" value="YjdM_C"/>
</dbReference>
<dbReference type="Pfam" id="PF03831">
    <property type="entry name" value="YjdM"/>
    <property type="match status" value="1"/>
</dbReference>
<reference evidence="4 5" key="1">
    <citation type="submission" date="2019-03" db="EMBL/GenBank/DDBJ databases">
        <title>Genomic Encyclopedia of Type Strains, Phase IV (KMG-IV): sequencing the most valuable type-strain genomes for metagenomic binning, comparative biology and taxonomic classification.</title>
        <authorList>
            <person name="Goeker M."/>
        </authorList>
    </citation>
    <scope>NUCLEOTIDE SEQUENCE [LARGE SCALE GENOMIC DNA]</scope>
    <source>
        <strain evidence="4 5">DSM 28404</strain>
    </source>
</reference>
<gene>
    <name evidence="4" type="ORF">EDC44_11147</name>
</gene>
<dbReference type="PANTHER" id="PTHR30305">
    <property type="entry name" value="PROTEIN YJDM-RELATED"/>
    <property type="match status" value="1"/>
</dbReference>